<dbReference type="EMBL" id="JBHRTP010000012">
    <property type="protein sequence ID" value="MFC3107392.1"/>
    <property type="molecule type" value="Genomic_DNA"/>
</dbReference>
<evidence type="ECO:0000313" key="1">
    <source>
        <dbReference type="EMBL" id="MFC3107392.1"/>
    </source>
</evidence>
<protein>
    <recommendedName>
        <fullName evidence="3">DNA mismatch repair protein MutS</fullName>
    </recommendedName>
</protein>
<name>A0ABV7EX82_9BURK</name>
<keyword evidence="2" id="KW-1185">Reference proteome</keyword>
<organism evidence="1 2">
    <name type="scientific">Undibacterium arcticum</name>
    <dbReference type="NCBI Taxonomy" id="1762892"/>
    <lineage>
        <taxon>Bacteria</taxon>
        <taxon>Pseudomonadati</taxon>
        <taxon>Pseudomonadota</taxon>
        <taxon>Betaproteobacteria</taxon>
        <taxon>Burkholderiales</taxon>
        <taxon>Oxalobacteraceae</taxon>
        <taxon>Undibacterium</taxon>
    </lineage>
</organism>
<evidence type="ECO:0008006" key="3">
    <source>
        <dbReference type="Google" id="ProtNLM"/>
    </source>
</evidence>
<proteinExistence type="predicted"/>
<sequence length="284" mass="31289">MQRVDTQHPTDDELIQFSITAFKGVDVGLGKADPLAIVAKTLEAQYPGHLILIQAGKFLHGFDKTAHALSTLKNYQLKLLGTAEDPHLRVGFPAGNFKRRLWSMTEEFGIPYVVALGTQAAGHTVYVSEQATDKSSVLAAVTDEIVQQVVNDLRQRGQVNQAAAKHILANPDTSGFKLKSQAQDLDMQLLQDIIKMPRDLRVSYGENVRVCMGRIMHGIFSYGTEDNKPALLRLISADVDLLKHYLSQAPRLSNLKFAFEHRVGLAVELGRLLGGLIRSVGVRP</sequence>
<dbReference type="Gene3D" id="1.20.1440.60">
    <property type="entry name" value="23S rRNA-intervening sequence"/>
    <property type="match status" value="1"/>
</dbReference>
<accession>A0ABV7EX82</accession>
<reference evidence="2" key="1">
    <citation type="journal article" date="2019" name="Int. J. Syst. Evol. Microbiol.">
        <title>The Global Catalogue of Microorganisms (GCM) 10K type strain sequencing project: providing services to taxonomists for standard genome sequencing and annotation.</title>
        <authorList>
            <consortium name="The Broad Institute Genomics Platform"/>
            <consortium name="The Broad Institute Genome Sequencing Center for Infectious Disease"/>
            <person name="Wu L."/>
            <person name="Ma J."/>
        </authorList>
    </citation>
    <scope>NUCLEOTIDE SEQUENCE [LARGE SCALE GENOMIC DNA]</scope>
    <source>
        <strain evidence="2">KCTC 42986</strain>
    </source>
</reference>
<gene>
    <name evidence="1" type="ORF">ACFOFO_05370</name>
</gene>
<dbReference type="RefSeq" id="WP_390331048.1">
    <property type="nucleotide sequence ID" value="NZ_JBHRTP010000012.1"/>
</dbReference>
<evidence type="ECO:0000313" key="2">
    <source>
        <dbReference type="Proteomes" id="UP001595530"/>
    </source>
</evidence>
<comment type="caution">
    <text evidence="1">The sequence shown here is derived from an EMBL/GenBank/DDBJ whole genome shotgun (WGS) entry which is preliminary data.</text>
</comment>
<dbReference type="InterPro" id="IPR036583">
    <property type="entry name" value="23S_rRNA_IVS_sf"/>
</dbReference>
<dbReference type="Proteomes" id="UP001595530">
    <property type="component" value="Unassembled WGS sequence"/>
</dbReference>